<sequence length="100" mass="11179">MGRSQKEKGNRREREFASIIGGQRIPLSGAAKHVGRAHTGDVTGLGLRFECKARKDGFRTLYNWLDEDGIDALALKADRKDWLVVLPVGRFLQLMGKDPD</sequence>
<proteinExistence type="predicted"/>
<dbReference type="Proteomes" id="UP000617979">
    <property type="component" value="Unassembled WGS sequence"/>
</dbReference>
<organism evidence="1 2">
    <name type="scientific">Kroppenstedtia guangzhouensis</name>
    <dbReference type="NCBI Taxonomy" id="1274356"/>
    <lineage>
        <taxon>Bacteria</taxon>
        <taxon>Bacillati</taxon>
        <taxon>Bacillota</taxon>
        <taxon>Bacilli</taxon>
        <taxon>Bacillales</taxon>
        <taxon>Thermoactinomycetaceae</taxon>
        <taxon>Kroppenstedtia</taxon>
    </lineage>
</organism>
<name>A0ABQ1FVX1_9BACL</name>
<evidence type="ECO:0000313" key="1">
    <source>
        <dbReference type="EMBL" id="GGA31874.1"/>
    </source>
</evidence>
<keyword evidence="2" id="KW-1185">Reference proteome</keyword>
<reference evidence="2" key="1">
    <citation type="journal article" date="2019" name="Int. J. Syst. Evol. Microbiol.">
        <title>The Global Catalogue of Microorganisms (GCM) 10K type strain sequencing project: providing services to taxonomists for standard genome sequencing and annotation.</title>
        <authorList>
            <consortium name="The Broad Institute Genomics Platform"/>
            <consortium name="The Broad Institute Genome Sequencing Center for Infectious Disease"/>
            <person name="Wu L."/>
            <person name="Ma J."/>
        </authorList>
    </citation>
    <scope>NUCLEOTIDE SEQUENCE [LARGE SCALE GENOMIC DNA]</scope>
    <source>
        <strain evidence="2">CGMCC 1.12404</strain>
    </source>
</reference>
<gene>
    <name evidence="1" type="ORF">GCM10007416_00500</name>
</gene>
<dbReference type="EMBL" id="BMEX01000001">
    <property type="protein sequence ID" value="GGA31874.1"/>
    <property type="molecule type" value="Genomic_DNA"/>
</dbReference>
<accession>A0ABQ1FVX1</accession>
<evidence type="ECO:0000313" key="2">
    <source>
        <dbReference type="Proteomes" id="UP000617979"/>
    </source>
</evidence>
<evidence type="ECO:0008006" key="3">
    <source>
        <dbReference type="Google" id="ProtNLM"/>
    </source>
</evidence>
<protein>
    <recommendedName>
        <fullName evidence="3">Holliday junction resolvase</fullName>
    </recommendedName>
</protein>
<comment type="caution">
    <text evidence="1">The sequence shown here is derived from an EMBL/GenBank/DDBJ whole genome shotgun (WGS) entry which is preliminary data.</text>
</comment>
<dbReference type="RefSeq" id="WP_188428620.1">
    <property type="nucleotide sequence ID" value="NZ_BMEX01000001.1"/>
</dbReference>